<name>A0A8J6TQT1_9BACT</name>
<evidence type="ECO:0000313" key="6">
    <source>
        <dbReference type="Proteomes" id="UP000605201"/>
    </source>
</evidence>
<protein>
    <submittedName>
        <fullName evidence="5">Response regulator</fullName>
    </submittedName>
</protein>
<dbReference type="Pfam" id="PF00072">
    <property type="entry name" value="Response_reg"/>
    <property type="match status" value="1"/>
</dbReference>
<organism evidence="5 6">
    <name type="scientific">Candidatus Desulfatibia vada</name>
    <dbReference type="NCBI Taxonomy" id="2841696"/>
    <lineage>
        <taxon>Bacteria</taxon>
        <taxon>Pseudomonadati</taxon>
        <taxon>Thermodesulfobacteriota</taxon>
        <taxon>Desulfobacteria</taxon>
        <taxon>Desulfobacterales</taxon>
        <taxon>Desulfobacterales incertae sedis</taxon>
        <taxon>Candidatus Desulfatibia</taxon>
    </lineage>
</organism>
<accession>A0A8J6TQT1</accession>
<evidence type="ECO:0000259" key="4">
    <source>
        <dbReference type="PROSITE" id="PS50110"/>
    </source>
</evidence>
<comment type="caution">
    <text evidence="5">The sequence shown here is derived from an EMBL/GenBank/DDBJ whole genome shotgun (WGS) entry which is preliminary data.</text>
</comment>
<dbReference type="GO" id="GO:0000160">
    <property type="term" value="P:phosphorelay signal transduction system"/>
    <property type="evidence" value="ECO:0007669"/>
    <property type="project" value="UniProtKB-KW"/>
</dbReference>
<sequence length="129" mass="14925">MTETQAKKILVIDDEAHIRFVIKVKLKSRGYQVITAKNGQEGLELIYSQKPDAVVTDINMPLLEGDELCRQIDELKKKRPFLTVVITARISPQDRAWVKEMRDTQLMEKPFSPSKLVKCIDDYFERQSS</sequence>
<evidence type="ECO:0000256" key="2">
    <source>
        <dbReference type="ARBA" id="ARBA00023012"/>
    </source>
</evidence>
<dbReference type="EMBL" id="JACNIG010000246">
    <property type="protein sequence ID" value="MBC8432758.1"/>
    <property type="molecule type" value="Genomic_DNA"/>
</dbReference>
<dbReference type="Proteomes" id="UP000605201">
    <property type="component" value="Unassembled WGS sequence"/>
</dbReference>
<keyword evidence="1 3" id="KW-0597">Phosphoprotein</keyword>
<dbReference type="InterPro" id="IPR050595">
    <property type="entry name" value="Bact_response_regulator"/>
</dbReference>
<evidence type="ECO:0000256" key="3">
    <source>
        <dbReference type="PROSITE-ProRule" id="PRU00169"/>
    </source>
</evidence>
<dbReference type="SMART" id="SM00448">
    <property type="entry name" value="REC"/>
    <property type="match status" value="1"/>
</dbReference>
<dbReference type="InterPro" id="IPR011006">
    <property type="entry name" value="CheY-like_superfamily"/>
</dbReference>
<dbReference type="PROSITE" id="PS50110">
    <property type="entry name" value="RESPONSE_REGULATORY"/>
    <property type="match status" value="1"/>
</dbReference>
<feature type="domain" description="Response regulatory" evidence="4">
    <location>
        <begin position="8"/>
        <end position="124"/>
    </location>
</feature>
<dbReference type="PANTHER" id="PTHR44591:SF14">
    <property type="entry name" value="PROTEIN PILG"/>
    <property type="match status" value="1"/>
</dbReference>
<dbReference type="Gene3D" id="3.40.50.2300">
    <property type="match status" value="1"/>
</dbReference>
<reference evidence="5 6" key="1">
    <citation type="submission" date="2020-08" db="EMBL/GenBank/DDBJ databases">
        <title>Bridging the membrane lipid divide: bacteria of the FCB group superphylum have the potential to synthesize archaeal ether lipids.</title>
        <authorList>
            <person name="Villanueva L."/>
            <person name="Von Meijenfeldt F.A.B."/>
            <person name="Westbye A.B."/>
            <person name="Yadav S."/>
            <person name="Hopmans E.C."/>
            <person name="Dutilh B.E."/>
            <person name="Sinninghe Damste J.S."/>
        </authorList>
    </citation>
    <scope>NUCLEOTIDE SEQUENCE [LARGE SCALE GENOMIC DNA]</scope>
    <source>
        <strain evidence="5">NIOZ-UU17</strain>
    </source>
</reference>
<evidence type="ECO:0000313" key="5">
    <source>
        <dbReference type="EMBL" id="MBC8432758.1"/>
    </source>
</evidence>
<feature type="non-terminal residue" evidence="5">
    <location>
        <position position="1"/>
    </location>
</feature>
<dbReference type="InterPro" id="IPR001789">
    <property type="entry name" value="Sig_transdc_resp-reg_receiver"/>
</dbReference>
<evidence type="ECO:0000256" key="1">
    <source>
        <dbReference type="ARBA" id="ARBA00022553"/>
    </source>
</evidence>
<dbReference type="SUPFAM" id="SSF52172">
    <property type="entry name" value="CheY-like"/>
    <property type="match status" value="1"/>
</dbReference>
<dbReference type="PANTHER" id="PTHR44591">
    <property type="entry name" value="STRESS RESPONSE REGULATOR PROTEIN 1"/>
    <property type="match status" value="1"/>
</dbReference>
<proteinExistence type="predicted"/>
<gene>
    <name evidence="5" type="ORF">H8D96_12670</name>
</gene>
<feature type="modified residue" description="4-aspartylphosphate" evidence="3">
    <location>
        <position position="57"/>
    </location>
</feature>
<keyword evidence="2" id="KW-0902">Two-component regulatory system</keyword>
<dbReference type="AlphaFoldDB" id="A0A8J6TQT1"/>